<keyword evidence="2" id="KW-1185">Reference proteome</keyword>
<organism evidence="1 2">
    <name type="scientific">Streptomyces bugieae</name>
    <dbReference type="NCBI Taxonomy" id="3098223"/>
    <lineage>
        <taxon>Bacteria</taxon>
        <taxon>Bacillati</taxon>
        <taxon>Actinomycetota</taxon>
        <taxon>Actinomycetes</taxon>
        <taxon>Kitasatosporales</taxon>
        <taxon>Streptomycetaceae</taxon>
        <taxon>Streptomyces</taxon>
    </lineage>
</organism>
<evidence type="ECO:0000313" key="2">
    <source>
        <dbReference type="Proteomes" id="UP001307760"/>
    </source>
</evidence>
<gene>
    <name evidence="1" type="ORF">V2J85_02070</name>
</gene>
<name>A0ABU7NGZ4_9ACTN</name>
<sequence>MWNPTELWLEGAVMAVLHAAGPEQGYWVEDTGLLHDDGSALVRAPYGESGGRLFEDCTDPADLREAYRLADAAFDAARAGTLDAEVLLPVLRRADPEPGRRFDIEAALAVAARAGLTPGTSRPALPGASRPEEAG</sequence>
<accession>A0ABU7NGZ4</accession>
<proteinExistence type="predicted"/>
<dbReference type="Proteomes" id="UP001307760">
    <property type="component" value="Unassembled WGS sequence"/>
</dbReference>
<dbReference type="EMBL" id="JAZBJP010000001">
    <property type="protein sequence ID" value="MEE4418137.1"/>
    <property type="molecule type" value="Genomic_DNA"/>
</dbReference>
<evidence type="ECO:0000313" key="1">
    <source>
        <dbReference type="EMBL" id="MEE4418137.1"/>
    </source>
</evidence>
<dbReference type="RefSeq" id="WP_330820459.1">
    <property type="nucleotide sequence ID" value="NZ_JAZBJP010000001.1"/>
</dbReference>
<protein>
    <submittedName>
        <fullName evidence="1">Uncharacterized protein</fullName>
    </submittedName>
</protein>
<comment type="caution">
    <text evidence="1">The sequence shown here is derived from an EMBL/GenBank/DDBJ whole genome shotgun (WGS) entry which is preliminary data.</text>
</comment>
<reference evidence="1 2" key="1">
    <citation type="submission" date="2023-12" db="EMBL/GenBank/DDBJ databases">
        <title>30 novel species of actinomycetes from the DSMZ collection.</title>
        <authorList>
            <person name="Nouioui I."/>
        </authorList>
    </citation>
    <scope>NUCLEOTIDE SEQUENCE [LARGE SCALE GENOMIC DNA]</scope>
    <source>
        <strain evidence="1 2">DSM 41528</strain>
    </source>
</reference>